<comment type="caution">
    <text evidence="1">The sequence shown here is derived from an EMBL/GenBank/DDBJ whole genome shotgun (WGS) entry which is preliminary data.</text>
</comment>
<organism evidence="1 2">
    <name type="scientific">Marinobacterium sediminicola</name>
    <dbReference type="NCBI Taxonomy" id="518898"/>
    <lineage>
        <taxon>Bacteria</taxon>
        <taxon>Pseudomonadati</taxon>
        <taxon>Pseudomonadota</taxon>
        <taxon>Gammaproteobacteria</taxon>
        <taxon>Oceanospirillales</taxon>
        <taxon>Oceanospirillaceae</taxon>
        <taxon>Marinobacterium</taxon>
    </lineage>
</organism>
<reference evidence="1 2" key="1">
    <citation type="submission" date="2017-05" db="EMBL/GenBank/DDBJ databases">
        <authorList>
            <person name="Varghese N."/>
            <person name="Submissions S."/>
        </authorList>
    </citation>
    <scope>NUCLEOTIDE SEQUENCE [LARGE SCALE GENOMIC DNA]</scope>
    <source>
        <strain evidence="1 2">CGMCC 1.7287</strain>
    </source>
</reference>
<protein>
    <submittedName>
        <fullName evidence="1">Uncharacterized protein</fullName>
    </submittedName>
</protein>
<gene>
    <name evidence="1" type="ORF">SAMN04487964_10970</name>
</gene>
<sequence length="43" mass="4658">MSVCSTDDIGLTAPISLTGGKRLLSLQLSFYKTATMSTIFFKN</sequence>
<keyword evidence="2" id="KW-1185">Reference proteome</keyword>
<dbReference type="Proteomes" id="UP001159257">
    <property type="component" value="Unassembled WGS sequence"/>
</dbReference>
<accession>A0ABY1S151</accession>
<evidence type="ECO:0000313" key="1">
    <source>
        <dbReference type="EMBL" id="SMR75404.1"/>
    </source>
</evidence>
<dbReference type="EMBL" id="FXWV01000009">
    <property type="protein sequence ID" value="SMR75404.1"/>
    <property type="molecule type" value="Genomic_DNA"/>
</dbReference>
<name>A0ABY1S151_9GAMM</name>
<evidence type="ECO:0000313" key="2">
    <source>
        <dbReference type="Proteomes" id="UP001159257"/>
    </source>
</evidence>
<proteinExistence type="predicted"/>